<name>A0A533HZG0_PARDE</name>
<dbReference type="AlphaFoldDB" id="A0A533HZG0"/>
<feature type="non-terminal residue" evidence="2">
    <location>
        <position position="1"/>
    </location>
</feature>
<accession>A0A533HZG0</accession>
<proteinExistence type="predicted"/>
<reference evidence="2 3" key="1">
    <citation type="journal article" date="2017" name="Nat. Commun.">
        <title>In situ click chemistry generation of cyclooxygenase-2 inhibitors.</title>
        <authorList>
            <person name="Bhardwaj A."/>
            <person name="Kaur J."/>
            <person name="Wuest M."/>
            <person name="Wuest F."/>
        </authorList>
    </citation>
    <scope>NUCLEOTIDE SEQUENCE [LARGE SCALE GENOMIC DNA]</scope>
    <source>
        <strain evidence="2">S2_012_000_R3_94</strain>
    </source>
</reference>
<dbReference type="EMBL" id="VAFL01000031">
    <property type="protein sequence ID" value="TKW63627.1"/>
    <property type="molecule type" value="Genomic_DNA"/>
</dbReference>
<gene>
    <name evidence="2" type="ORF">DI616_19425</name>
</gene>
<feature type="compositionally biased region" description="Pro residues" evidence="1">
    <location>
        <begin position="120"/>
        <end position="136"/>
    </location>
</feature>
<dbReference type="Proteomes" id="UP000315344">
    <property type="component" value="Unassembled WGS sequence"/>
</dbReference>
<evidence type="ECO:0000313" key="3">
    <source>
        <dbReference type="Proteomes" id="UP000315344"/>
    </source>
</evidence>
<comment type="caution">
    <text evidence="2">The sequence shown here is derived from an EMBL/GenBank/DDBJ whole genome shotgun (WGS) entry which is preliminary data.</text>
</comment>
<sequence length="136" mass="14422">PVTMENPAAYSANIENFIGTVKLPVGIIGPMRDEMIAFGTNDDIGTLMDWSNAMFGPRSADLMGVENGLYTPAHTSENEIYCDDVLADDLSFATQDEDEIDDMSQEDGQATGPMDGAPLIAPPAPPAPPPPAPRAQ</sequence>
<evidence type="ECO:0000313" key="2">
    <source>
        <dbReference type="EMBL" id="TKW63627.1"/>
    </source>
</evidence>
<protein>
    <submittedName>
        <fullName evidence="2">Uncharacterized protein</fullName>
    </submittedName>
</protein>
<feature type="compositionally biased region" description="Acidic residues" evidence="1">
    <location>
        <begin position="95"/>
        <end position="105"/>
    </location>
</feature>
<organism evidence="2 3">
    <name type="scientific">Paracoccus denitrificans</name>
    <dbReference type="NCBI Taxonomy" id="266"/>
    <lineage>
        <taxon>Bacteria</taxon>
        <taxon>Pseudomonadati</taxon>
        <taxon>Pseudomonadota</taxon>
        <taxon>Alphaproteobacteria</taxon>
        <taxon>Rhodobacterales</taxon>
        <taxon>Paracoccaceae</taxon>
        <taxon>Paracoccus</taxon>
    </lineage>
</organism>
<evidence type="ECO:0000256" key="1">
    <source>
        <dbReference type="SAM" id="MobiDB-lite"/>
    </source>
</evidence>
<feature type="region of interest" description="Disordered" evidence="1">
    <location>
        <begin position="92"/>
        <end position="136"/>
    </location>
</feature>